<dbReference type="InterPro" id="IPR003423">
    <property type="entry name" value="OMP_efflux"/>
</dbReference>
<dbReference type="Pfam" id="PF02321">
    <property type="entry name" value="OEP"/>
    <property type="match status" value="2"/>
</dbReference>
<comment type="caution">
    <text evidence="3">The sequence shown here is derived from an EMBL/GenBank/DDBJ whole genome shotgun (WGS) entry which is preliminary data.</text>
</comment>
<keyword evidence="2" id="KW-1134">Transmembrane beta strand</keyword>
<dbReference type="Gene3D" id="2.20.200.10">
    <property type="entry name" value="Outer membrane efflux proteins (OEP)"/>
    <property type="match status" value="1"/>
</dbReference>
<feature type="signal peptide" evidence="2">
    <location>
        <begin position="1"/>
        <end position="23"/>
    </location>
</feature>
<dbReference type="InterPro" id="IPR010131">
    <property type="entry name" value="MdtP/NodT-like"/>
</dbReference>
<keyword evidence="2" id="KW-0449">Lipoprotein</keyword>
<keyword evidence="2" id="KW-0564">Palmitate</keyword>
<dbReference type="GO" id="GO:0005886">
    <property type="term" value="C:plasma membrane"/>
    <property type="evidence" value="ECO:0007669"/>
    <property type="project" value="UniProtKB-SubCell"/>
</dbReference>
<dbReference type="PANTHER" id="PTHR30203:SF32">
    <property type="entry name" value="CATION EFFLUX SYSTEM PROTEIN CUSC"/>
    <property type="match status" value="1"/>
</dbReference>
<dbReference type="PROSITE" id="PS51257">
    <property type="entry name" value="PROKAR_LIPOPROTEIN"/>
    <property type="match status" value="1"/>
</dbReference>
<keyword evidence="2" id="KW-0812">Transmembrane</keyword>
<keyword evidence="4" id="KW-1185">Reference proteome</keyword>
<reference evidence="3 4" key="1">
    <citation type="submission" date="2019-11" db="EMBL/GenBank/DDBJ databases">
        <title>Draft Genome Sequences of Six Type Strains of the Genus Massilia.</title>
        <authorList>
            <person name="Miess H."/>
            <person name="Frediansyah A."/>
            <person name="Goeker M."/>
            <person name="Gross H."/>
        </authorList>
    </citation>
    <scope>NUCLEOTIDE SEQUENCE [LARGE SCALE GENOMIC DNA]</scope>
    <source>
        <strain evidence="3 4">DSM 17513</strain>
    </source>
</reference>
<evidence type="ECO:0000313" key="3">
    <source>
        <dbReference type="EMBL" id="MUI15958.1"/>
    </source>
</evidence>
<dbReference type="Proteomes" id="UP000431684">
    <property type="component" value="Unassembled WGS sequence"/>
</dbReference>
<name>A0A6I3XU04_9BURK</name>
<protein>
    <submittedName>
        <fullName evidence="3">Efflux transporter outer membrane subunit</fullName>
    </submittedName>
</protein>
<keyword evidence="2" id="KW-0472">Membrane</keyword>
<accession>A0A6I3XU04</accession>
<dbReference type="RefSeq" id="WP_155712743.1">
    <property type="nucleotide sequence ID" value="NZ_BMWU01000015.1"/>
</dbReference>
<dbReference type="EMBL" id="WNWM01000002">
    <property type="protein sequence ID" value="MUI15958.1"/>
    <property type="molecule type" value="Genomic_DNA"/>
</dbReference>
<gene>
    <name evidence="3" type="ORF">GJV26_26370</name>
</gene>
<dbReference type="SUPFAM" id="SSF56954">
    <property type="entry name" value="Outer membrane efflux proteins (OEP)"/>
    <property type="match status" value="1"/>
</dbReference>
<dbReference type="OrthoDB" id="9770517at2"/>
<dbReference type="AlphaFoldDB" id="A0A6I3XU04"/>
<keyword evidence="2" id="KW-0732">Signal</keyword>
<sequence>MNRIVKWLPLAAAALLASGCALQPAYERPAGAVPAAYPAGPAYMGSHPASASASAAVAANTTPAADTGWQDFLVDERLRQLVGVALANNQDLRVALLRVGQARALLQSQRGAALPQVNLEASGTNGRNNAASASDASRNRAVTHNNAVRFEAAWELDLFGRLQSLTDSAREQYLASAYGRQAAHILLVAQVAEQYLAMLAYDEQLAVTEETMAAARESYRIVKLQFDTGTTSELDETLAQGTLQQAQANHAAQQRLRAQAENALAVLLGQPLPPAEGASAASTTPLDTQRLLADIPAGLPSDLLLRRPDVLQAEALLRAEYANIGAARAAFFPSIGLTAAAGTASSALGNLFEAGTGAWSLAPSLVLPLFDGGARQASLDSARIARDIGVAQYRKTVQTAFREVADGLAARGTYDVELQARRRDAAAQQRRLELAEMLYTNGVNDYLTVLTAKTDLYNARISLIAARQNQLAALVGLYRALGGGWIGRTGDAPAAADAGAAIPAS</sequence>
<comment type="similarity">
    <text evidence="1 2">Belongs to the outer membrane factor (OMF) (TC 1.B.17) family.</text>
</comment>
<dbReference type="GO" id="GO:0015562">
    <property type="term" value="F:efflux transmembrane transporter activity"/>
    <property type="evidence" value="ECO:0007669"/>
    <property type="project" value="InterPro"/>
</dbReference>
<dbReference type="Gene3D" id="1.20.1600.10">
    <property type="entry name" value="Outer membrane efflux proteins (OEP)"/>
    <property type="match status" value="1"/>
</dbReference>
<dbReference type="NCBIfam" id="TIGR01845">
    <property type="entry name" value="outer_NodT"/>
    <property type="match status" value="1"/>
</dbReference>
<dbReference type="PANTHER" id="PTHR30203">
    <property type="entry name" value="OUTER MEMBRANE CATION EFFLUX PROTEIN"/>
    <property type="match status" value="1"/>
</dbReference>
<evidence type="ECO:0000256" key="2">
    <source>
        <dbReference type="RuleBase" id="RU362097"/>
    </source>
</evidence>
<proteinExistence type="inferred from homology"/>
<evidence type="ECO:0000256" key="1">
    <source>
        <dbReference type="ARBA" id="ARBA00007613"/>
    </source>
</evidence>
<evidence type="ECO:0000313" key="4">
    <source>
        <dbReference type="Proteomes" id="UP000431684"/>
    </source>
</evidence>
<organism evidence="3 4">
    <name type="scientific">Pseudoduganella dura</name>
    <dbReference type="NCBI Taxonomy" id="321982"/>
    <lineage>
        <taxon>Bacteria</taxon>
        <taxon>Pseudomonadati</taxon>
        <taxon>Pseudomonadota</taxon>
        <taxon>Betaproteobacteria</taxon>
        <taxon>Burkholderiales</taxon>
        <taxon>Oxalobacteraceae</taxon>
        <taxon>Telluria group</taxon>
        <taxon>Pseudoduganella</taxon>
    </lineage>
</organism>
<feature type="chain" id="PRO_5026377200" evidence="2">
    <location>
        <begin position="24"/>
        <end position="505"/>
    </location>
</feature>
<comment type="subcellular location">
    <subcellularLocation>
        <location evidence="2">Cell membrane</location>
        <topology evidence="2">Lipid-anchor</topology>
    </subcellularLocation>
</comment>